<evidence type="ECO:0000259" key="8">
    <source>
        <dbReference type="Pfam" id="PF02608"/>
    </source>
</evidence>
<evidence type="ECO:0000313" key="9">
    <source>
        <dbReference type="EMBL" id="AJD90541.1"/>
    </source>
</evidence>
<evidence type="ECO:0000256" key="6">
    <source>
        <dbReference type="ARBA" id="ARBA00023288"/>
    </source>
</evidence>
<dbReference type="PANTHER" id="PTHR34296:SF2">
    <property type="entry name" value="ABC TRANSPORTER GUANOSINE-BINDING PROTEIN NUPN"/>
    <property type="match status" value="1"/>
</dbReference>
<comment type="similarity">
    <text evidence="2">Belongs to the BMP lipoprotein family.</text>
</comment>
<feature type="domain" description="ABC transporter substrate-binding protein PnrA-like" evidence="8">
    <location>
        <begin position="34"/>
        <end position="322"/>
    </location>
</feature>
<evidence type="ECO:0000256" key="3">
    <source>
        <dbReference type="ARBA" id="ARBA00022475"/>
    </source>
</evidence>
<dbReference type="GO" id="GO:0005886">
    <property type="term" value="C:plasma membrane"/>
    <property type="evidence" value="ECO:0007669"/>
    <property type="project" value="UniProtKB-SubCell"/>
</dbReference>
<evidence type="ECO:0000256" key="4">
    <source>
        <dbReference type="ARBA" id="ARBA00022729"/>
    </source>
</evidence>
<dbReference type="KEGG" id="jeo:JMA_12240"/>
<name>A0A0B5AKJ5_9BACL</name>
<sequence>MKRITGFIFLTAALILSGCSSQQNAQTAFSAKVGIMLSDTGLGDGSFNDGAFEGLVRARDELNILFDYREAPEGNYLEHLKDMSEKDYDLIIGLGFSVQEALEEVAADYPDQQYVLIDGVSEAENIISMTFKDHEGSYLVGTIAALASETGVIGFIGGVDAPVINRFEAGFRAGAEMVNPDIKILSDYAGDFGNADLGRTIADKQIQLGADFIYPAAGFTGTGAILEAQDQSIYTAGVDTDQFYTAEQSVVTSMVKNIDTTVFNLVQQLTEQELSSQQYELGLAENGVGLAEIRLLQLNQKDRDIVLETQKKIISGEIIVPESVQ</sequence>
<dbReference type="SUPFAM" id="SSF53822">
    <property type="entry name" value="Periplasmic binding protein-like I"/>
    <property type="match status" value="1"/>
</dbReference>
<gene>
    <name evidence="9" type="ORF">JMA_12240</name>
</gene>
<dbReference type="STRING" id="1508404.JMA_12240"/>
<dbReference type="CDD" id="cd06354">
    <property type="entry name" value="PBP1_PrnA-like"/>
    <property type="match status" value="1"/>
</dbReference>
<accession>A0A0B5AKJ5</accession>
<evidence type="ECO:0000256" key="7">
    <source>
        <dbReference type="SAM" id="SignalP"/>
    </source>
</evidence>
<keyword evidence="3" id="KW-1003">Cell membrane</keyword>
<dbReference type="InterPro" id="IPR028082">
    <property type="entry name" value="Peripla_BP_I"/>
</dbReference>
<feature type="chain" id="PRO_5002099708" evidence="7">
    <location>
        <begin position="26"/>
        <end position="325"/>
    </location>
</feature>
<keyword evidence="6" id="KW-0449">Lipoprotein</keyword>
<dbReference type="HOGENOM" id="CLU_038813_0_0_9"/>
<dbReference type="InterPro" id="IPR050957">
    <property type="entry name" value="BMP_lipoprotein"/>
</dbReference>
<dbReference type="PROSITE" id="PS51257">
    <property type="entry name" value="PROKAR_LIPOPROTEIN"/>
    <property type="match status" value="1"/>
</dbReference>
<dbReference type="PANTHER" id="PTHR34296">
    <property type="entry name" value="TRANSCRIPTIONAL ACTIVATOR PROTEIN MED"/>
    <property type="match status" value="1"/>
</dbReference>
<dbReference type="EMBL" id="CP009416">
    <property type="protein sequence ID" value="AJD90541.1"/>
    <property type="molecule type" value="Genomic_DNA"/>
</dbReference>
<dbReference type="Pfam" id="PF02608">
    <property type="entry name" value="Bmp"/>
    <property type="match status" value="1"/>
</dbReference>
<reference evidence="9 10" key="1">
    <citation type="submission" date="2014-08" db="EMBL/GenBank/DDBJ databases">
        <title>Complete genome of a marine bacteria Jeotgalibacillus malaysiensis.</title>
        <authorList>
            <person name="Yaakop A.S."/>
            <person name="Chan K.-G."/>
            <person name="Goh K.M."/>
        </authorList>
    </citation>
    <scope>NUCLEOTIDE SEQUENCE [LARGE SCALE GENOMIC DNA]</scope>
    <source>
        <strain evidence="9 10">D5</strain>
    </source>
</reference>
<dbReference type="Gene3D" id="3.40.50.2300">
    <property type="match status" value="2"/>
</dbReference>
<keyword evidence="10" id="KW-1185">Reference proteome</keyword>
<dbReference type="BioCyc" id="JESP1508404:G14D9-10459-MONOMER"/>
<proteinExistence type="inferred from homology"/>
<evidence type="ECO:0000256" key="2">
    <source>
        <dbReference type="ARBA" id="ARBA00008610"/>
    </source>
</evidence>
<dbReference type="OrthoDB" id="9784230at2"/>
<comment type="subcellular location">
    <subcellularLocation>
        <location evidence="1">Cell membrane</location>
        <topology evidence="1">Lipid-anchor</topology>
    </subcellularLocation>
</comment>
<protein>
    <submittedName>
        <fullName evidence="9">ABC transporter substrate-binding protein</fullName>
    </submittedName>
</protein>
<organism evidence="9 10">
    <name type="scientific">Jeotgalibacillus malaysiensis</name>
    <dbReference type="NCBI Taxonomy" id="1508404"/>
    <lineage>
        <taxon>Bacteria</taxon>
        <taxon>Bacillati</taxon>
        <taxon>Bacillota</taxon>
        <taxon>Bacilli</taxon>
        <taxon>Bacillales</taxon>
        <taxon>Caryophanaceae</taxon>
        <taxon>Jeotgalibacillus</taxon>
    </lineage>
</organism>
<dbReference type="AlphaFoldDB" id="A0A0B5AKJ5"/>
<evidence type="ECO:0000256" key="5">
    <source>
        <dbReference type="ARBA" id="ARBA00023136"/>
    </source>
</evidence>
<dbReference type="InterPro" id="IPR003760">
    <property type="entry name" value="PnrA-like"/>
</dbReference>
<keyword evidence="4 7" id="KW-0732">Signal</keyword>
<evidence type="ECO:0000256" key="1">
    <source>
        <dbReference type="ARBA" id="ARBA00004193"/>
    </source>
</evidence>
<dbReference type="Proteomes" id="UP000031449">
    <property type="component" value="Chromosome"/>
</dbReference>
<keyword evidence="5" id="KW-0472">Membrane</keyword>
<feature type="signal peptide" evidence="7">
    <location>
        <begin position="1"/>
        <end position="25"/>
    </location>
</feature>
<evidence type="ECO:0000313" key="10">
    <source>
        <dbReference type="Proteomes" id="UP000031449"/>
    </source>
</evidence>